<dbReference type="HOGENOM" id="CLU_094905_3_0_0"/>
<organism evidence="2 3">
    <name type="scientific">Sulfurihydrogenibium azorense (strain DSM 15241 / OCM 825 / Az-Fu1)</name>
    <dbReference type="NCBI Taxonomy" id="204536"/>
    <lineage>
        <taxon>Bacteria</taxon>
        <taxon>Pseudomonadati</taxon>
        <taxon>Aquificota</taxon>
        <taxon>Aquificia</taxon>
        <taxon>Aquificales</taxon>
        <taxon>Hydrogenothermaceae</taxon>
        <taxon>Sulfurihydrogenibium</taxon>
    </lineage>
</organism>
<dbReference type="InterPro" id="IPR023346">
    <property type="entry name" value="Lysozyme-like_dom_sf"/>
</dbReference>
<accession>C1DUT9</accession>
<dbReference type="STRING" id="204536.SULAZ_0900"/>
<evidence type="ECO:0000259" key="1">
    <source>
        <dbReference type="Pfam" id="PF01464"/>
    </source>
</evidence>
<name>C1DUT9_SULAA</name>
<dbReference type="Pfam" id="PF01464">
    <property type="entry name" value="SLT"/>
    <property type="match status" value="1"/>
</dbReference>
<dbReference type="Gene3D" id="1.10.530.10">
    <property type="match status" value="1"/>
</dbReference>
<evidence type="ECO:0000313" key="3">
    <source>
        <dbReference type="Proteomes" id="UP000001369"/>
    </source>
</evidence>
<dbReference type="OrthoDB" id="5357875at2"/>
<dbReference type="EMBL" id="CP001229">
    <property type="protein sequence ID" value="ACN99338.1"/>
    <property type="molecule type" value="Genomic_DNA"/>
</dbReference>
<dbReference type="SUPFAM" id="SSF53955">
    <property type="entry name" value="Lysozyme-like"/>
    <property type="match status" value="1"/>
</dbReference>
<keyword evidence="3" id="KW-1185">Reference proteome</keyword>
<dbReference type="InterPro" id="IPR008258">
    <property type="entry name" value="Transglycosylase_SLT_dom_1"/>
</dbReference>
<dbReference type="eggNOG" id="COG0741">
    <property type="taxonomic scope" value="Bacteria"/>
</dbReference>
<dbReference type="CAZy" id="GH23">
    <property type="family name" value="Glycoside Hydrolase Family 23"/>
</dbReference>
<feature type="domain" description="Transglycosylase SLT" evidence="1">
    <location>
        <begin position="33"/>
        <end position="152"/>
    </location>
</feature>
<reference evidence="2 3" key="1">
    <citation type="journal article" date="2009" name="J. Bacteriol.">
        <title>Complete and draft genome sequences of six members of the Aquificales.</title>
        <authorList>
            <person name="Reysenbach A.L."/>
            <person name="Hamamura N."/>
            <person name="Podar M."/>
            <person name="Griffiths E."/>
            <person name="Ferreira S."/>
            <person name="Hochstein R."/>
            <person name="Heidelberg J."/>
            <person name="Johnson J."/>
            <person name="Mead D."/>
            <person name="Pohorille A."/>
            <person name="Sarmiento M."/>
            <person name="Schweighofer K."/>
            <person name="Seshadri R."/>
            <person name="Voytek M.A."/>
        </authorList>
    </citation>
    <scope>NUCLEOTIDE SEQUENCE [LARGE SCALE GENOMIC DNA]</scope>
    <source>
        <strain evidence="3">Az-Fu1 / DSM 15241 / OCM 825</strain>
    </source>
</reference>
<proteinExistence type="predicted"/>
<dbReference type="KEGG" id="saf:SULAZ_0900"/>
<gene>
    <name evidence="2" type="ordered locus">SULAZ_0900</name>
</gene>
<sequence length="173" mass="20120">MVNKNFLNFLIGLLVFAFFVRPTFALSEDLNRCFYEASTTYNIPQALLVAIAKVESGFRPWVININQNGKSVKVINPKSLTEAMVYVRYLHDNGYNYDVGIGQINVWNIKRLHLQPEQLLDPCNNIKVSAYILRENINKYGLTWDAIWRYNGRKDYEYKVYNALISMGLVARR</sequence>
<dbReference type="CDD" id="cd13400">
    <property type="entry name" value="LT_IagB-like"/>
    <property type="match status" value="1"/>
</dbReference>
<dbReference type="RefSeq" id="WP_012674656.1">
    <property type="nucleotide sequence ID" value="NC_012438.1"/>
</dbReference>
<dbReference type="Proteomes" id="UP000001369">
    <property type="component" value="Chromosome"/>
</dbReference>
<dbReference type="AlphaFoldDB" id="C1DUT9"/>
<protein>
    <submittedName>
        <fullName evidence="2">Hpa2</fullName>
    </submittedName>
</protein>
<evidence type="ECO:0000313" key="2">
    <source>
        <dbReference type="EMBL" id="ACN99338.1"/>
    </source>
</evidence>